<dbReference type="SUPFAM" id="SSF57850">
    <property type="entry name" value="RING/U-box"/>
    <property type="match status" value="1"/>
</dbReference>
<dbReference type="SUPFAM" id="SSF52540">
    <property type="entry name" value="P-loop containing nucleoside triphosphate hydrolases"/>
    <property type="match status" value="3"/>
</dbReference>
<evidence type="ECO:0000313" key="10">
    <source>
        <dbReference type="Proteomes" id="UP000075714"/>
    </source>
</evidence>
<keyword evidence="4" id="KW-0863">Zinc-finger</keyword>
<dbReference type="PROSITE" id="PS51194">
    <property type="entry name" value="HELICASE_CTER"/>
    <property type="match status" value="1"/>
</dbReference>
<feature type="compositionally biased region" description="Low complexity" evidence="6">
    <location>
        <begin position="2291"/>
        <end position="2309"/>
    </location>
</feature>
<evidence type="ECO:0000256" key="6">
    <source>
        <dbReference type="SAM" id="MobiDB-lite"/>
    </source>
</evidence>
<feature type="compositionally biased region" description="Gly residues" evidence="6">
    <location>
        <begin position="2638"/>
        <end position="2651"/>
    </location>
</feature>
<evidence type="ECO:0000313" key="9">
    <source>
        <dbReference type="EMBL" id="KXZ46935.1"/>
    </source>
</evidence>
<feature type="domain" description="Helicase C-terminal" evidence="8">
    <location>
        <begin position="2479"/>
        <end position="2634"/>
    </location>
</feature>
<feature type="region of interest" description="Disordered" evidence="6">
    <location>
        <begin position="2251"/>
        <end position="2273"/>
    </location>
</feature>
<feature type="compositionally biased region" description="Low complexity" evidence="6">
    <location>
        <begin position="1074"/>
        <end position="1104"/>
    </location>
</feature>
<evidence type="ECO:0000256" key="1">
    <source>
        <dbReference type="ARBA" id="ARBA00004430"/>
    </source>
</evidence>
<dbReference type="Gene3D" id="3.40.50.10810">
    <property type="entry name" value="Tandem AAA-ATPase domain"/>
    <property type="match status" value="1"/>
</dbReference>
<feature type="coiled-coil region" evidence="5">
    <location>
        <begin position="1858"/>
        <end position="1885"/>
    </location>
</feature>
<evidence type="ECO:0000259" key="8">
    <source>
        <dbReference type="PROSITE" id="PS51194"/>
    </source>
</evidence>
<feature type="compositionally biased region" description="Low complexity" evidence="6">
    <location>
        <begin position="1139"/>
        <end position="1151"/>
    </location>
</feature>
<dbReference type="InterPro" id="IPR027417">
    <property type="entry name" value="P-loop_NTPase"/>
</dbReference>
<proteinExistence type="inferred from homology"/>
<dbReference type="InterPro" id="IPR000330">
    <property type="entry name" value="SNF2_N"/>
</dbReference>
<dbReference type="SMART" id="SM00487">
    <property type="entry name" value="DEXDc"/>
    <property type="match status" value="1"/>
</dbReference>
<feature type="region of interest" description="Disordered" evidence="6">
    <location>
        <begin position="2291"/>
        <end position="2322"/>
    </location>
</feature>
<feature type="compositionally biased region" description="Low complexity" evidence="6">
    <location>
        <begin position="2251"/>
        <end position="2265"/>
    </location>
</feature>
<dbReference type="Pfam" id="PF00176">
    <property type="entry name" value="SNF2-rel_dom"/>
    <property type="match status" value="2"/>
</dbReference>
<dbReference type="EMBL" id="LSYV01000040">
    <property type="protein sequence ID" value="KXZ46935.1"/>
    <property type="molecule type" value="Genomic_DNA"/>
</dbReference>
<protein>
    <recommendedName>
        <fullName evidence="11">SNF2 N-terminal domain-containing protein</fullName>
    </recommendedName>
</protein>
<dbReference type="GO" id="GO:0008270">
    <property type="term" value="F:zinc ion binding"/>
    <property type="evidence" value="ECO:0007669"/>
    <property type="project" value="UniProtKB-KW"/>
</dbReference>
<feature type="coiled-coil region" evidence="5">
    <location>
        <begin position="2116"/>
        <end position="2197"/>
    </location>
</feature>
<keyword evidence="5" id="KW-0175">Coiled coil</keyword>
<feature type="compositionally biased region" description="Pro residues" evidence="6">
    <location>
        <begin position="117"/>
        <end position="128"/>
    </location>
</feature>
<dbReference type="PANTHER" id="PTHR45865:SF1">
    <property type="entry name" value="E3 UBIQUITIN-PROTEIN LIGASE SHPRH"/>
    <property type="match status" value="1"/>
</dbReference>
<feature type="region of interest" description="Disordered" evidence="6">
    <location>
        <begin position="704"/>
        <end position="765"/>
    </location>
</feature>
<dbReference type="InterPro" id="IPR032675">
    <property type="entry name" value="LRR_dom_sf"/>
</dbReference>
<feature type="compositionally biased region" description="Gly residues" evidence="6">
    <location>
        <begin position="1190"/>
        <end position="1209"/>
    </location>
</feature>
<dbReference type="InterPro" id="IPR049730">
    <property type="entry name" value="SNF2/RAD54-like_C"/>
</dbReference>
<feature type="region of interest" description="Disordered" evidence="6">
    <location>
        <begin position="2625"/>
        <end position="2672"/>
    </location>
</feature>
<evidence type="ECO:0008006" key="11">
    <source>
        <dbReference type="Google" id="ProtNLM"/>
    </source>
</evidence>
<name>A0A150GBJ5_GONPE</name>
<dbReference type="Gene3D" id="3.30.40.10">
    <property type="entry name" value="Zinc/RING finger domain, C3HC4 (zinc finger)"/>
    <property type="match status" value="1"/>
</dbReference>
<feature type="region of interest" description="Disordered" evidence="6">
    <location>
        <begin position="1622"/>
        <end position="1681"/>
    </location>
</feature>
<dbReference type="PANTHER" id="PTHR45865">
    <property type="entry name" value="E3 UBIQUITIN-PROTEIN LIGASE SHPRH FAMILY MEMBER"/>
    <property type="match status" value="1"/>
</dbReference>
<feature type="compositionally biased region" description="Low complexity" evidence="6">
    <location>
        <begin position="1482"/>
        <end position="1492"/>
    </location>
</feature>
<dbReference type="CDD" id="cd18793">
    <property type="entry name" value="SF2_C_SNF"/>
    <property type="match status" value="1"/>
</dbReference>
<accession>A0A150GBJ5</accession>
<dbReference type="InterPro" id="IPR014001">
    <property type="entry name" value="Helicase_ATP-bd"/>
</dbReference>
<dbReference type="STRING" id="33097.A0A150GBJ5"/>
<dbReference type="InterPro" id="IPR001841">
    <property type="entry name" value="Znf_RING"/>
</dbReference>
<dbReference type="Proteomes" id="UP000075714">
    <property type="component" value="Unassembled WGS sequence"/>
</dbReference>
<dbReference type="GO" id="GO:0005930">
    <property type="term" value="C:axoneme"/>
    <property type="evidence" value="ECO:0007669"/>
    <property type="project" value="UniProtKB-SubCell"/>
</dbReference>
<reference evidence="10" key="1">
    <citation type="journal article" date="2016" name="Nat. Commun.">
        <title>The Gonium pectorale genome demonstrates co-option of cell cycle regulation during the evolution of multicellularity.</title>
        <authorList>
            <person name="Hanschen E.R."/>
            <person name="Marriage T.N."/>
            <person name="Ferris P.J."/>
            <person name="Hamaji T."/>
            <person name="Toyoda A."/>
            <person name="Fujiyama A."/>
            <person name="Neme R."/>
            <person name="Noguchi H."/>
            <person name="Minakuchi Y."/>
            <person name="Suzuki M."/>
            <person name="Kawai-Toyooka H."/>
            <person name="Smith D.R."/>
            <person name="Sparks H."/>
            <person name="Anderson J."/>
            <person name="Bakaric R."/>
            <person name="Luria V."/>
            <person name="Karger A."/>
            <person name="Kirschner M.W."/>
            <person name="Durand P.M."/>
            <person name="Michod R.E."/>
            <person name="Nozaki H."/>
            <person name="Olson B.J."/>
        </authorList>
    </citation>
    <scope>NUCLEOTIDE SEQUENCE [LARGE SCALE GENOMIC DNA]</scope>
    <source>
        <strain evidence="10">NIES-2863</strain>
    </source>
</reference>
<dbReference type="PROSITE" id="PS50089">
    <property type="entry name" value="ZF_RING_2"/>
    <property type="match status" value="1"/>
</dbReference>
<dbReference type="SUPFAM" id="SSF52047">
    <property type="entry name" value="RNI-like"/>
    <property type="match status" value="1"/>
</dbReference>
<keyword evidence="3" id="KW-0378">Hydrolase</keyword>
<dbReference type="InterPro" id="IPR013083">
    <property type="entry name" value="Znf_RING/FYVE/PHD"/>
</dbReference>
<dbReference type="Gene3D" id="3.40.50.300">
    <property type="entry name" value="P-loop containing nucleotide triphosphate hydrolases"/>
    <property type="match status" value="1"/>
</dbReference>
<evidence type="ECO:0000256" key="2">
    <source>
        <dbReference type="ARBA" id="ARBA00008438"/>
    </source>
</evidence>
<dbReference type="InterPro" id="IPR038718">
    <property type="entry name" value="SNF2-like_sf"/>
</dbReference>
<dbReference type="SMART" id="SM00184">
    <property type="entry name" value="RING"/>
    <property type="match status" value="1"/>
</dbReference>
<feature type="region of interest" description="Disordered" evidence="6">
    <location>
        <begin position="957"/>
        <end position="1161"/>
    </location>
</feature>
<feature type="compositionally biased region" description="Low complexity" evidence="6">
    <location>
        <begin position="719"/>
        <end position="742"/>
    </location>
</feature>
<dbReference type="GO" id="GO:0005524">
    <property type="term" value="F:ATP binding"/>
    <property type="evidence" value="ECO:0007669"/>
    <property type="project" value="InterPro"/>
</dbReference>
<dbReference type="InterPro" id="IPR001650">
    <property type="entry name" value="Helicase_C-like"/>
</dbReference>
<dbReference type="Pfam" id="PF00271">
    <property type="entry name" value="Helicase_C"/>
    <property type="match status" value="1"/>
</dbReference>
<feature type="compositionally biased region" description="Acidic residues" evidence="6">
    <location>
        <begin position="1037"/>
        <end position="1057"/>
    </location>
</feature>
<dbReference type="Gene3D" id="3.80.10.10">
    <property type="entry name" value="Ribonuclease Inhibitor"/>
    <property type="match status" value="1"/>
</dbReference>
<comment type="caution">
    <text evidence="9">The sequence shown here is derived from an EMBL/GenBank/DDBJ whole genome shotgun (WGS) entry which is preliminary data.</text>
</comment>
<feature type="compositionally biased region" description="Low complexity" evidence="6">
    <location>
        <begin position="1649"/>
        <end position="1668"/>
    </location>
</feature>
<evidence type="ECO:0000256" key="4">
    <source>
        <dbReference type="PROSITE-ProRule" id="PRU00175"/>
    </source>
</evidence>
<comment type="similarity">
    <text evidence="2">Belongs to the SNF2/RAD54 helicase family. RAD16 subfamily.</text>
</comment>
<gene>
    <name evidence="9" type="ORF">GPECTOR_39g429</name>
</gene>
<evidence type="ECO:0000256" key="5">
    <source>
        <dbReference type="SAM" id="Coils"/>
    </source>
</evidence>
<feature type="region of interest" description="Disordered" evidence="6">
    <location>
        <begin position="1460"/>
        <end position="1507"/>
    </location>
</feature>
<evidence type="ECO:0000259" key="7">
    <source>
        <dbReference type="PROSITE" id="PS50089"/>
    </source>
</evidence>
<feature type="compositionally biased region" description="Low complexity" evidence="6">
    <location>
        <begin position="2220"/>
        <end position="2238"/>
    </location>
</feature>
<feature type="region of interest" description="Disordered" evidence="6">
    <location>
        <begin position="1187"/>
        <end position="1231"/>
    </location>
</feature>
<dbReference type="InterPro" id="IPR052583">
    <property type="entry name" value="ATP-helicase/E3_Ub-Ligase"/>
</dbReference>
<dbReference type="GO" id="GO:0016787">
    <property type="term" value="F:hydrolase activity"/>
    <property type="evidence" value="ECO:0007669"/>
    <property type="project" value="UniProtKB-KW"/>
</dbReference>
<feature type="region of interest" description="Disordered" evidence="6">
    <location>
        <begin position="97"/>
        <end position="150"/>
    </location>
</feature>
<evidence type="ECO:0000256" key="3">
    <source>
        <dbReference type="ARBA" id="ARBA00022801"/>
    </source>
</evidence>
<feature type="compositionally biased region" description="Low complexity" evidence="6">
    <location>
        <begin position="1210"/>
        <end position="1220"/>
    </location>
</feature>
<dbReference type="Pfam" id="PF13920">
    <property type="entry name" value="zf-C3HC4_3"/>
    <property type="match status" value="1"/>
</dbReference>
<keyword evidence="4" id="KW-0479">Metal-binding</keyword>
<dbReference type="SMART" id="SM00490">
    <property type="entry name" value="HELICc"/>
    <property type="match status" value="1"/>
</dbReference>
<feature type="compositionally biased region" description="Basic residues" evidence="6">
    <location>
        <begin position="1117"/>
        <end position="1127"/>
    </location>
</feature>
<feature type="domain" description="RING-type" evidence="7">
    <location>
        <begin position="2368"/>
        <end position="2410"/>
    </location>
</feature>
<comment type="subcellular location">
    <subcellularLocation>
        <location evidence="1">Cytoplasm</location>
        <location evidence="1">Cytoskeleton</location>
        <location evidence="1">Cilium axoneme</location>
    </subcellularLocation>
</comment>
<feature type="compositionally biased region" description="Basic and acidic residues" evidence="6">
    <location>
        <begin position="957"/>
        <end position="982"/>
    </location>
</feature>
<feature type="compositionally biased region" description="Low complexity" evidence="6">
    <location>
        <begin position="97"/>
        <end position="111"/>
    </location>
</feature>
<keyword evidence="10" id="KW-1185">Reference proteome</keyword>
<organism evidence="9 10">
    <name type="scientific">Gonium pectorale</name>
    <name type="common">Green alga</name>
    <dbReference type="NCBI Taxonomy" id="33097"/>
    <lineage>
        <taxon>Eukaryota</taxon>
        <taxon>Viridiplantae</taxon>
        <taxon>Chlorophyta</taxon>
        <taxon>core chlorophytes</taxon>
        <taxon>Chlorophyceae</taxon>
        <taxon>CS clade</taxon>
        <taxon>Chlamydomonadales</taxon>
        <taxon>Volvocaceae</taxon>
        <taxon>Gonium</taxon>
    </lineage>
</organism>
<dbReference type="OrthoDB" id="550707at2759"/>
<sequence length="2689" mass="278726">MGKLLYHRLRTEALRAFRDFAIASGSTLPTWALGLSSGALAAPDVPPLIAETFPRLRRLSVAFRDMPMYSDRDKLVRGPCYEAALRGLVGLLGGGTATPSTPAASTAATGARDGEAAPPPPAPPPATPSPSAHSAQGEGADRRPPPLPDLESLQLSELLEADLEVLIAARGRQQLRELDLRFVSGYAHQPETLAELGGFTQLHSLSLELTHKHWPLLPLCKLTGLTRLELDTGGRGFYYHSRGHEPALSTAGLTGLEGLRELVAHDAMVDVSGLRDLPALSRLEVGWLYGWEGQAAAAAGARGGLGSGAPGTSGSAAAGATQLMTTTTGVRRILPPSLRVLKLCFACEGLGLLAALSQQAPEVVEVVHAGALHLHCGCETDLEGVLCAGAQEDLCAALTFLADRTQVAGFRVAFTGGSSKDVILQPAAALPPGGGSPPRSHAAWLTALRRMPALQRLELESIALNGHDLRIIAERLTGLEVLKLFGGTAYPPEELRHLGSMPGLTLLELDVKSCCTRITSRERPYAQTPPQQLAARRQLTDAMVALYGPGGGYQGRVLLDHQCFEQDEHTRQLVAHPELQAALGEDGDETAVVDRQLTNRDETLPQNAHGLRDPAGQVLLLAASGLAELRVGLVRRAPSQGPDVLAVEVAVRLLPAAFGLVVPEQASRAAAKLGDQGTVAAVAAQAAVAEALVDVVELLAEGAGTDGPNGSAHSGEDGAGSAAAAAAGEGAGAGASTSTAGAANGGGADQQQQHHGDGDEASPAHVYGDLRDEVFDIVAPTDWHATHPDPAGLKSKLYRYQQRAVSWMLWRETQPELGPDPEALQGSAAGAGASSSEAASAVAAAAAAAAASHLGDFALQDLSWRRVQLGGGGGQELWVNRFPGGGVRRQPPPLPPRQRVGILADEMGLGKTVEQWKVEIENHSNLKVVVYDGLRWHRQQTEDKEKVLLKEAKKQARLEMERDKEARRQARLQAQREREAKRQARLRARAEGGGGGRKRRRRGGASASAAGADEEAPGGVRKRRRRGDRSSSRDVEFINDDDEDTAEEEDVELEEDGGLVVISEDPDYGDEGNHGQANGHAHEANGGAAASALEPEQSAAAALAGGDGAGPSQPGRRSSRRSSRRPRRYGESDDEDGAADIGGRPADAGRGAAAGAGNAGAAANGNGLATAAAAAAQPVSATAAASSGAAAGGTGRGAAARGGGGGSGAGPSAAAASGQLGPPPPAAPPAGRVTLAARMQRIHQELTAALYAGTALCPASCDPAAEAAEAVQEMLSADVVLTTYTVRVLNEEVYYSPTNRVLVGLRHEKKYAVPESPLLQVYWYRLVLDEAQMVGGSYSNVAVMASKIGALHRWCVTGTPIGPKGLDDIYGLVRVLQYRPYDDEALFKRLIAAPYRSGLAAGHQRLAALLKPIMWRNSKAVAAADHPLPRRMLQEAHLRFSAAEEAFYDVIRKETNRAYREMRSHQRQQAQEHAQEEGAGAGAAAAAPGGAHSRPNHAAVRKRRKDQARGEELEALVRTELHQLRLACVHPKLTSHWRRMSAMLGLGAGGGGGGNGGGGHGAGGALPSIDEVMARLRDQAQLQLQNSERDLCMALNALASRLEATARRVAAMAARRATAGRGSGGEALLLGSPGGEAAADGKRAKKARSTAGAATPGGASAAEGDAGAAAGGEGGGTAAAESESGVSAFRYNASGKTPAELAADADRMFRDCADLLSMGWRVGEDGIEAAAAAEGAADGSEVEADIKAAAASIRAWRFVQAHTAQLLADLLSEHPHLLQTAASTTAAGAAAAAGPSAPAPASVSASAAAGAAAPSPAKGPGSGSAADVAAAAAARVADLRAYVESRVADVRSGADEELRKVVERRDRVRAEIRRLEEQLVEEYETAVSRGLPEGVVSEPRAWLADFRTRLEAARAVEAARRAEQQASAAAGATLALMGREVVALVAGEEAAVNRLRVGLDAAAGSLLVAAALERLRAAERGLRDGHSLQSAVPGDEWQSITVGGVHMMVPPEGLGMAHADPRVAAGAGWALSYAPAVGLLRRVVMGHQEPQPLEAAGRALAHGADLLTVMLVERHLKHPHRMLESRLQEQRKTADSHGTSRLRELGLSALLPALEAVRLRIELLRTERELNTAELQVEVAEHNCGVVTEEVLEATRGGVTGMAGLLRQSEEELRERIEKLKAECEEQRSKKAFFHNQFLEAQSVRRSRQHGKGGSGQGDGSAAATAAGDRPAQAGAAGDMDMDMEGAATGATAAAPAATDGAMTARSGAGGAPTAMEVEAAEAPGTMAAAAGPQPMAVDAGDAAQEAGAGAAGGSGAPAVENGPHRAAAAAAAARARLAAQAAAVQARLDAASGGGGGGPEEDDALACNICKEPFEGDIRVFPCGHYYCAACSSKILADLPMLRRCPTCRAEVRDKDAVMVVAAVGARAAAGAAGGAAADRQRHQMARGACGEVAPPEGPHILSVKIEGADELMVKISALMRRLVWLRDNRPAEKSLVFSQWADALQIVRRGLHDNGIGCVALESGRKTREAVTSFLNDDSCRVFLLSLRQGAAGLTLVRANHVFLLEPSLDPAIEQQAVARVHRIGQTRDVTVTRLLVDGSVEEAVMRMLREKQQLFMESAHHHLGAGPSTSTPGAGPSGARGPGGGGGAVPLLEGGEGEEASLPAPAPRHEVLAGEDVSYLLDAVLA</sequence>
<keyword evidence="4" id="KW-0862">Zinc</keyword>
<feature type="region of interest" description="Disordered" evidence="6">
    <location>
        <begin position="2203"/>
        <end position="2238"/>
    </location>
</feature>